<dbReference type="HAMAP" id="MF_01368">
    <property type="entry name" value="Ribosomal_bL17"/>
    <property type="match status" value="1"/>
</dbReference>
<comment type="subunit">
    <text evidence="4">Part of the 50S ribosomal subunit. Contacts protein L32.</text>
</comment>
<dbReference type="AlphaFoldDB" id="A0A1G2E0W4"/>
<sequence length="116" mass="13240">MRKRKKGRKFGRKTDQRKALLKTLAASLILREKIETTEAKAKELASFIAKHITRGKVNNLSSRRFLLRFLPSATVKKIFDEIGPRYKDRAGGYTRIIKLGPRKSDGAKMAIIELVK</sequence>
<evidence type="ECO:0000256" key="1">
    <source>
        <dbReference type="ARBA" id="ARBA00008777"/>
    </source>
</evidence>
<name>A0A1G2E0W4_9BACT</name>
<evidence type="ECO:0000256" key="2">
    <source>
        <dbReference type="ARBA" id="ARBA00022980"/>
    </source>
</evidence>
<gene>
    <name evidence="4" type="primary">rplQ</name>
    <name evidence="6" type="ORF">A2175_00760</name>
</gene>
<evidence type="ECO:0000313" key="7">
    <source>
        <dbReference type="Proteomes" id="UP000176755"/>
    </source>
</evidence>
<dbReference type="NCBIfam" id="TIGR00059">
    <property type="entry name" value="L17"/>
    <property type="match status" value="1"/>
</dbReference>
<keyword evidence="3 4" id="KW-0687">Ribonucleoprotein</keyword>
<dbReference type="GO" id="GO:0022625">
    <property type="term" value="C:cytosolic large ribosomal subunit"/>
    <property type="evidence" value="ECO:0007669"/>
    <property type="project" value="TreeGrafter"/>
</dbReference>
<dbReference type="InterPro" id="IPR036373">
    <property type="entry name" value="Ribosomal_bL17_sf"/>
</dbReference>
<evidence type="ECO:0000313" key="6">
    <source>
        <dbReference type="EMBL" id="OGZ18798.1"/>
    </source>
</evidence>
<dbReference type="GO" id="GO:0006412">
    <property type="term" value="P:translation"/>
    <property type="evidence" value="ECO:0007669"/>
    <property type="project" value="UniProtKB-UniRule"/>
</dbReference>
<dbReference type="PANTHER" id="PTHR14413:SF16">
    <property type="entry name" value="LARGE RIBOSOMAL SUBUNIT PROTEIN BL17M"/>
    <property type="match status" value="1"/>
</dbReference>
<dbReference type="Proteomes" id="UP000176755">
    <property type="component" value="Unassembled WGS sequence"/>
</dbReference>
<comment type="caution">
    <text evidence="6">The sequence shown here is derived from an EMBL/GenBank/DDBJ whole genome shotgun (WGS) entry which is preliminary data.</text>
</comment>
<dbReference type="InterPro" id="IPR000456">
    <property type="entry name" value="Ribosomal_bL17"/>
</dbReference>
<dbReference type="SUPFAM" id="SSF64263">
    <property type="entry name" value="Prokaryotic ribosomal protein L17"/>
    <property type="match status" value="1"/>
</dbReference>
<dbReference type="Gene3D" id="3.90.1030.10">
    <property type="entry name" value="Ribosomal protein L17"/>
    <property type="match status" value="1"/>
</dbReference>
<keyword evidence="2 4" id="KW-0689">Ribosomal protein</keyword>
<proteinExistence type="inferred from homology"/>
<dbReference type="EMBL" id="MHLY01000007">
    <property type="protein sequence ID" value="OGZ18798.1"/>
    <property type="molecule type" value="Genomic_DNA"/>
</dbReference>
<reference evidence="6 7" key="1">
    <citation type="journal article" date="2016" name="Nat. Commun.">
        <title>Thousands of microbial genomes shed light on interconnected biogeochemical processes in an aquifer system.</title>
        <authorList>
            <person name="Anantharaman K."/>
            <person name="Brown C.T."/>
            <person name="Hug L.A."/>
            <person name="Sharon I."/>
            <person name="Castelle C.J."/>
            <person name="Probst A.J."/>
            <person name="Thomas B.C."/>
            <person name="Singh A."/>
            <person name="Wilkins M.J."/>
            <person name="Karaoz U."/>
            <person name="Brodie E.L."/>
            <person name="Williams K.H."/>
            <person name="Hubbard S.S."/>
            <person name="Banfield J.F."/>
        </authorList>
    </citation>
    <scope>NUCLEOTIDE SEQUENCE [LARGE SCALE GENOMIC DNA]</scope>
</reference>
<dbReference type="STRING" id="1801663.A2175_00760"/>
<accession>A0A1G2E0W4</accession>
<protein>
    <recommendedName>
        <fullName evidence="4">Large ribosomal subunit protein bL17</fullName>
    </recommendedName>
</protein>
<evidence type="ECO:0000256" key="3">
    <source>
        <dbReference type="ARBA" id="ARBA00023274"/>
    </source>
</evidence>
<dbReference type="GO" id="GO:0003735">
    <property type="term" value="F:structural constituent of ribosome"/>
    <property type="evidence" value="ECO:0007669"/>
    <property type="project" value="InterPro"/>
</dbReference>
<evidence type="ECO:0000256" key="5">
    <source>
        <dbReference type="RuleBase" id="RU000660"/>
    </source>
</evidence>
<dbReference type="Pfam" id="PF01196">
    <property type="entry name" value="Ribosomal_L17"/>
    <property type="match status" value="1"/>
</dbReference>
<dbReference type="PANTHER" id="PTHR14413">
    <property type="entry name" value="RIBOSOMAL PROTEIN L17"/>
    <property type="match status" value="1"/>
</dbReference>
<comment type="similarity">
    <text evidence="1 4 5">Belongs to the bacterial ribosomal protein bL17 family.</text>
</comment>
<organism evidence="6 7">
    <name type="scientific">Candidatus Nealsonbacteria bacterium RBG_13_42_11</name>
    <dbReference type="NCBI Taxonomy" id="1801663"/>
    <lineage>
        <taxon>Bacteria</taxon>
        <taxon>Candidatus Nealsoniibacteriota</taxon>
    </lineage>
</organism>
<evidence type="ECO:0000256" key="4">
    <source>
        <dbReference type="HAMAP-Rule" id="MF_01368"/>
    </source>
</evidence>